<dbReference type="InterPro" id="IPR050266">
    <property type="entry name" value="AB_hydrolase_sf"/>
</dbReference>
<dbReference type="PANTHER" id="PTHR43798">
    <property type="entry name" value="MONOACYLGLYCEROL LIPASE"/>
    <property type="match status" value="1"/>
</dbReference>
<reference evidence="4 5" key="1">
    <citation type="journal article" date="2012" name="BMC Genomics">
        <title>Comparative genomics of the classical Bordetella subspecies: the evolution and exchange of virulence-associated diversity amongst closely related pathogens.</title>
        <authorList>
            <person name="Park J."/>
            <person name="Zhang Y."/>
            <person name="Buboltz A.M."/>
            <person name="Zhang X."/>
            <person name="Schuster S.C."/>
            <person name="Ahuja U."/>
            <person name="Liu M."/>
            <person name="Miller J.F."/>
            <person name="Sebaihia M."/>
            <person name="Bentley S.D."/>
            <person name="Parkhill J."/>
            <person name="Harvill E.T."/>
        </authorList>
    </citation>
    <scope>NUCLEOTIDE SEQUENCE [LARGE SCALE GENOMIC DNA]</scope>
    <source>
        <strain evidence="4 5">253</strain>
    </source>
</reference>
<evidence type="ECO:0000313" key="4">
    <source>
        <dbReference type="EMBL" id="CCJ54301.1"/>
    </source>
</evidence>
<evidence type="ECO:0000256" key="2">
    <source>
        <dbReference type="SAM" id="MobiDB-lite"/>
    </source>
</evidence>
<dbReference type="EMBL" id="HE965806">
    <property type="protein sequence ID" value="CCJ54301.1"/>
    <property type="molecule type" value="Genomic_DNA"/>
</dbReference>
<dbReference type="Pfam" id="PF00561">
    <property type="entry name" value="Abhydrolase_1"/>
    <property type="match status" value="1"/>
</dbReference>
<evidence type="ECO:0000256" key="1">
    <source>
        <dbReference type="ARBA" id="ARBA00022801"/>
    </source>
</evidence>
<dbReference type="KEGG" id="bbh:BN112_2384"/>
<dbReference type="Gene3D" id="3.40.50.1820">
    <property type="entry name" value="alpha/beta hydrolase"/>
    <property type="match status" value="1"/>
</dbReference>
<accession>A0A0C6P3C8</accession>
<evidence type="ECO:0000313" key="5">
    <source>
        <dbReference type="Proteomes" id="UP000007564"/>
    </source>
</evidence>
<dbReference type="RefSeq" id="WP_003808813.1">
    <property type="nucleotide sequence ID" value="NC_019382.1"/>
</dbReference>
<keyword evidence="1 4" id="KW-0378">Hydrolase</keyword>
<sequence>MATAIASDGVRLHYETTGAGTPIVFVHEFAGNLRSWEPQVRHFARQYQCIRFNARGYPPSEVPESVSAYSQAQAVRDIVAVMDAVGAAKAHVVGLSMGGFAALHLGLTHPERALSLCVAGAGYGAEPGRRDLFRQESETSARLLLELGMPAFAERYTQGPTRMPFLRADPLGFAEFVALMKTHSALGSANTQLGVQRERPSLYELEEQLGRLTVPTLILNGDEDWPCLAPGLMLKRVIPSAALSVIPNCGHTINLEASEAFNRVLGDFMAQAASGRWPQRDPRAMADTITGMSGGKS</sequence>
<dbReference type="InterPro" id="IPR029058">
    <property type="entry name" value="AB_hydrolase_fold"/>
</dbReference>
<name>A0A0C6P3C8_BORBO</name>
<dbReference type="Proteomes" id="UP000007564">
    <property type="component" value="Chromosome"/>
</dbReference>
<dbReference type="OrthoDB" id="3663240at2"/>
<dbReference type="GO" id="GO:0016020">
    <property type="term" value="C:membrane"/>
    <property type="evidence" value="ECO:0007669"/>
    <property type="project" value="TreeGrafter"/>
</dbReference>
<dbReference type="AlphaFoldDB" id="A0A0C6P3C8"/>
<feature type="region of interest" description="Disordered" evidence="2">
    <location>
        <begin position="276"/>
        <end position="297"/>
    </location>
</feature>
<feature type="domain" description="AB hydrolase-1" evidence="3">
    <location>
        <begin position="22"/>
        <end position="257"/>
    </location>
</feature>
<dbReference type="InterPro" id="IPR000073">
    <property type="entry name" value="AB_hydrolase_1"/>
</dbReference>
<protein>
    <submittedName>
        <fullName evidence="4">Putative hydrolase</fullName>
    </submittedName>
</protein>
<evidence type="ECO:0000259" key="3">
    <source>
        <dbReference type="Pfam" id="PF00561"/>
    </source>
</evidence>
<dbReference type="SUPFAM" id="SSF53474">
    <property type="entry name" value="alpha/beta-Hydrolases"/>
    <property type="match status" value="1"/>
</dbReference>
<dbReference type="GeneID" id="56480267"/>
<proteinExistence type="predicted"/>
<organism evidence="4 5">
    <name type="scientific">Bordetella bronchiseptica 253</name>
    <dbReference type="NCBI Taxonomy" id="568707"/>
    <lineage>
        <taxon>Bacteria</taxon>
        <taxon>Pseudomonadati</taxon>
        <taxon>Pseudomonadota</taxon>
        <taxon>Betaproteobacteria</taxon>
        <taxon>Burkholderiales</taxon>
        <taxon>Alcaligenaceae</taxon>
        <taxon>Bordetella</taxon>
    </lineage>
</organism>
<dbReference type="PANTHER" id="PTHR43798:SF31">
    <property type="entry name" value="AB HYDROLASE SUPERFAMILY PROTEIN YCLE"/>
    <property type="match status" value="1"/>
</dbReference>
<gene>
    <name evidence="4" type="ORF">BN112_2384</name>
</gene>
<dbReference type="HOGENOM" id="CLU_020336_50_1_4"/>
<dbReference type="GO" id="GO:0016787">
    <property type="term" value="F:hydrolase activity"/>
    <property type="evidence" value="ECO:0007669"/>
    <property type="project" value="UniProtKB-KW"/>
</dbReference>